<proteinExistence type="predicted"/>
<dbReference type="AlphaFoldDB" id="A0A4Z2ED73"/>
<evidence type="ECO:0000259" key="2">
    <source>
        <dbReference type="Pfam" id="PF02354"/>
    </source>
</evidence>
<name>A0A4Z2ED73_9TELE</name>
<evidence type="ECO:0000313" key="3">
    <source>
        <dbReference type="EMBL" id="TNN26683.1"/>
    </source>
</evidence>
<keyword evidence="3" id="KW-0675">Receptor</keyword>
<dbReference type="Pfam" id="PF02354">
    <property type="entry name" value="Latrophilin"/>
    <property type="match status" value="1"/>
</dbReference>
<reference evidence="3 4" key="1">
    <citation type="submission" date="2019-03" db="EMBL/GenBank/DDBJ databases">
        <title>First draft genome of Liparis tanakae, snailfish: a comprehensive survey of snailfish specific genes.</title>
        <authorList>
            <person name="Kim W."/>
            <person name="Song I."/>
            <person name="Jeong J.-H."/>
            <person name="Kim D."/>
            <person name="Kim S."/>
            <person name="Ryu S."/>
            <person name="Song J.Y."/>
            <person name="Lee S.K."/>
        </authorList>
    </citation>
    <scope>NUCLEOTIDE SEQUENCE [LARGE SCALE GENOMIC DNA]</scope>
    <source>
        <tissue evidence="3">Muscle</tissue>
    </source>
</reference>
<dbReference type="EMBL" id="SRLO01009735">
    <property type="protein sequence ID" value="TNN26683.1"/>
    <property type="molecule type" value="Genomic_DNA"/>
</dbReference>
<keyword evidence="4" id="KW-1185">Reference proteome</keyword>
<feature type="region of interest" description="Disordered" evidence="1">
    <location>
        <begin position="82"/>
        <end position="101"/>
    </location>
</feature>
<accession>A0A4Z2ED73</accession>
<feature type="compositionally biased region" description="Polar residues" evidence="1">
    <location>
        <begin position="11"/>
        <end position="20"/>
    </location>
</feature>
<feature type="domain" description="GPCR family 2 latrophilin C-terminal" evidence="2">
    <location>
        <begin position="1"/>
        <end position="28"/>
    </location>
</feature>
<comment type="caution">
    <text evidence="3">The sequence shown here is derived from an EMBL/GenBank/DDBJ whole genome shotgun (WGS) entry which is preliminary data.</text>
</comment>
<gene>
    <name evidence="3" type="primary">ADGRL2_4</name>
    <name evidence="3" type="ORF">EYF80_063181</name>
</gene>
<feature type="compositionally biased region" description="Basic and acidic residues" evidence="1">
    <location>
        <begin position="1"/>
        <end position="10"/>
    </location>
</feature>
<protein>
    <submittedName>
        <fullName evidence="3">Adhesion G protein-coupled receptor L2</fullName>
    </submittedName>
</protein>
<dbReference type="Proteomes" id="UP000314294">
    <property type="component" value="Unassembled WGS sequence"/>
</dbReference>
<dbReference type="InterPro" id="IPR003334">
    <property type="entry name" value="GPCR_2_latrophilin_rcpt_C"/>
</dbReference>
<dbReference type="GO" id="GO:0016020">
    <property type="term" value="C:membrane"/>
    <property type="evidence" value="ECO:0007669"/>
    <property type="project" value="InterPro"/>
</dbReference>
<sequence length="134" mass="14265">MWNDTVRKQSESSFISGDINSTSTLNQADVQLVSGGGSSDLLVGGGGDEQSRAEVTAEVTASLNIWPHLDVPRDHVLLDLGERSRDDGAMPRSSRRGHSAVVMSRVPTGRACLDESVFLRVNTAADCAARRSAP</sequence>
<dbReference type="GO" id="GO:0004930">
    <property type="term" value="F:G protein-coupled receptor activity"/>
    <property type="evidence" value="ECO:0007669"/>
    <property type="project" value="InterPro"/>
</dbReference>
<evidence type="ECO:0000256" key="1">
    <source>
        <dbReference type="SAM" id="MobiDB-lite"/>
    </source>
</evidence>
<organism evidence="3 4">
    <name type="scientific">Liparis tanakae</name>
    <name type="common">Tanaka's snailfish</name>
    <dbReference type="NCBI Taxonomy" id="230148"/>
    <lineage>
        <taxon>Eukaryota</taxon>
        <taxon>Metazoa</taxon>
        <taxon>Chordata</taxon>
        <taxon>Craniata</taxon>
        <taxon>Vertebrata</taxon>
        <taxon>Euteleostomi</taxon>
        <taxon>Actinopterygii</taxon>
        <taxon>Neopterygii</taxon>
        <taxon>Teleostei</taxon>
        <taxon>Neoteleostei</taxon>
        <taxon>Acanthomorphata</taxon>
        <taxon>Eupercaria</taxon>
        <taxon>Perciformes</taxon>
        <taxon>Cottioidei</taxon>
        <taxon>Cottales</taxon>
        <taxon>Liparidae</taxon>
        <taxon>Liparis</taxon>
    </lineage>
</organism>
<feature type="region of interest" description="Disordered" evidence="1">
    <location>
        <begin position="1"/>
        <end position="20"/>
    </location>
</feature>
<evidence type="ECO:0000313" key="4">
    <source>
        <dbReference type="Proteomes" id="UP000314294"/>
    </source>
</evidence>